<sequence>LLLHSNGTASFCLCIRPVSLHDAVMDIVGSIEGWAASFFLRWYLKIAC</sequence>
<protein>
    <submittedName>
        <fullName evidence="1">Uncharacterized protein</fullName>
    </submittedName>
</protein>
<reference evidence="1" key="1">
    <citation type="submission" date="2025-08" db="UniProtKB">
        <authorList>
            <consortium name="Ensembl"/>
        </authorList>
    </citation>
    <scope>IDENTIFICATION</scope>
</reference>
<reference evidence="1" key="2">
    <citation type="submission" date="2025-09" db="UniProtKB">
        <authorList>
            <consortium name="Ensembl"/>
        </authorList>
    </citation>
    <scope>IDENTIFICATION</scope>
</reference>
<evidence type="ECO:0000313" key="2">
    <source>
        <dbReference type="Proteomes" id="UP000261420"/>
    </source>
</evidence>
<evidence type="ECO:0000313" key="1">
    <source>
        <dbReference type="Ensembl" id="ENSSDUP00000022519.1"/>
    </source>
</evidence>
<accession>A0A3B4UVW1</accession>
<organism evidence="1 2">
    <name type="scientific">Seriola dumerili</name>
    <name type="common">Greater amberjack</name>
    <name type="synonym">Caranx dumerili</name>
    <dbReference type="NCBI Taxonomy" id="41447"/>
    <lineage>
        <taxon>Eukaryota</taxon>
        <taxon>Metazoa</taxon>
        <taxon>Chordata</taxon>
        <taxon>Craniata</taxon>
        <taxon>Vertebrata</taxon>
        <taxon>Euteleostomi</taxon>
        <taxon>Actinopterygii</taxon>
        <taxon>Neopterygii</taxon>
        <taxon>Teleostei</taxon>
        <taxon>Neoteleostei</taxon>
        <taxon>Acanthomorphata</taxon>
        <taxon>Carangaria</taxon>
        <taxon>Carangiformes</taxon>
        <taxon>Carangidae</taxon>
        <taxon>Seriola</taxon>
    </lineage>
</organism>
<dbReference type="Ensembl" id="ENSSDUT00000022933.1">
    <property type="protein sequence ID" value="ENSSDUP00000022519.1"/>
    <property type="gene ID" value="ENSSDUG00000016398.1"/>
</dbReference>
<name>A0A3B4UVW1_SERDU</name>
<proteinExistence type="predicted"/>
<dbReference type="Proteomes" id="UP000261420">
    <property type="component" value="Unplaced"/>
</dbReference>
<dbReference type="AlphaFoldDB" id="A0A3B4UVW1"/>
<keyword evidence="2" id="KW-1185">Reference proteome</keyword>